<evidence type="ECO:0000313" key="3">
    <source>
        <dbReference type="Proteomes" id="UP001165135"/>
    </source>
</evidence>
<proteinExistence type="predicted"/>
<protein>
    <recommendedName>
        <fullName evidence="1">Zinc finger CGNR domain-containing protein</fullName>
    </recommendedName>
</protein>
<evidence type="ECO:0000313" key="2">
    <source>
        <dbReference type="EMBL" id="GLY77362.1"/>
    </source>
</evidence>
<dbReference type="InterPro" id="IPR023286">
    <property type="entry name" value="ABATE_dom_sf"/>
</dbReference>
<dbReference type="Gene3D" id="1.10.3300.10">
    <property type="entry name" value="Jann2411-like domain"/>
    <property type="match status" value="1"/>
</dbReference>
<comment type="caution">
    <text evidence="2">The sequence shown here is derived from an EMBL/GenBank/DDBJ whole genome shotgun (WGS) entry which is preliminary data.</text>
</comment>
<accession>A0A9W6VSC0</accession>
<dbReference type="Pfam" id="PF11706">
    <property type="entry name" value="zf-CGNR"/>
    <property type="match status" value="1"/>
</dbReference>
<dbReference type="EMBL" id="BSTJ01000007">
    <property type="protein sequence ID" value="GLY77362.1"/>
    <property type="molecule type" value="Genomic_DNA"/>
</dbReference>
<dbReference type="Proteomes" id="UP001165135">
    <property type="component" value="Unassembled WGS sequence"/>
</dbReference>
<dbReference type="AlphaFoldDB" id="A0A9W6VSC0"/>
<dbReference type="PANTHER" id="PTHR35525:SF3">
    <property type="entry name" value="BLL6575 PROTEIN"/>
    <property type="match status" value="1"/>
</dbReference>
<dbReference type="InterPro" id="IPR010852">
    <property type="entry name" value="ABATE"/>
</dbReference>
<dbReference type="InterPro" id="IPR021005">
    <property type="entry name" value="Znf_CGNR"/>
</dbReference>
<dbReference type="PANTHER" id="PTHR35525">
    <property type="entry name" value="BLL6575 PROTEIN"/>
    <property type="match status" value="1"/>
</dbReference>
<reference evidence="2" key="1">
    <citation type="submission" date="2023-03" db="EMBL/GenBank/DDBJ databases">
        <title>Actinoallomurus iriomotensis NBRC 103681.</title>
        <authorList>
            <person name="Ichikawa N."/>
            <person name="Sato H."/>
            <person name="Tonouchi N."/>
        </authorList>
    </citation>
    <scope>NUCLEOTIDE SEQUENCE</scope>
    <source>
        <strain evidence="2">NBRC 103681</strain>
    </source>
</reference>
<feature type="domain" description="Zinc finger CGNR" evidence="1">
    <location>
        <begin position="129"/>
        <end position="169"/>
    </location>
</feature>
<organism evidence="2 3">
    <name type="scientific">Actinoallomurus iriomotensis</name>
    <dbReference type="NCBI Taxonomy" id="478107"/>
    <lineage>
        <taxon>Bacteria</taxon>
        <taxon>Bacillati</taxon>
        <taxon>Actinomycetota</taxon>
        <taxon>Actinomycetes</taxon>
        <taxon>Streptosporangiales</taxon>
        <taxon>Thermomonosporaceae</taxon>
        <taxon>Actinoallomurus</taxon>
    </lineage>
</organism>
<sequence length="173" mass="18978">MPVNPYNLPLLRNVIDLLNRPPTSPDELAARWTAAGMPLDRPAGDRDLDVVLDYLTRWARLVDAATDRHRVALLNDLLSRYAGHPTVTDHDGSGWHIHYRPGGAGLAGILTAATSVAIAQHLTDRGMHRLGRCASPECGNAYIDHSRPGRQRYCSHACANRDAVRRHRQAGAA</sequence>
<name>A0A9W6VSC0_9ACTN</name>
<evidence type="ECO:0000259" key="1">
    <source>
        <dbReference type="Pfam" id="PF11706"/>
    </source>
</evidence>
<dbReference type="SUPFAM" id="SSF160904">
    <property type="entry name" value="Jann2411-like"/>
    <property type="match status" value="1"/>
</dbReference>
<gene>
    <name evidence="2" type="ORF">Airi01_056290</name>
</gene>